<dbReference type="EMBL" id="JAHWGI010000440">
    <property type="protein sequence ID" value="KAK3915492.1"/>
    <property type="molecule type" value="Genomic_DNA"/>
</dbReference>
<dbReference type="SMART" id="SM00355">
    <property type="entry name" value="ZnF_C2H2"/>
    <property type="match status" value="6"/>
</dbReference>
<dbReference type="GO" id="GO:0008270">
    <property type="term" value="F:zinc ion binding"/>
    <property type="evidence" value="ECO:0007669"/>
    <property type="project" value="UniProtKB-KW"/>
</dbReference>
<dbReference type="InterPro" id="IPR013087">
    <property type="entry name" value="Znf_C2H2_type"/>
</dbReference>
<dbReference type="PROSITE" id="PS00028">
    <property type="entry name" value="ZINC_FINGER_C2H2_1"/>
    <property type="match status" value="1"/>
</dbReference>
<evidence type="ECO:0000256" key="2">
    <source>
        <dbReference type="ARBA" id="ARBA00022737"/>
    </source>
</evidence>
<evidence type="ECO:0000256" key="1">
    <source>
        <dbReference type="ARBA" id="ARBA00022723"/>
    </source>
</evidence>
<organism evidence="8 9">
    <name type="scientific">Frankliniella fusca</name>
    <dbReference type="NCBI Taxonomy" id="407009"/>
    <lineage>
        <taxon>Eukaryota</taxon>
        <taxon>Metazoa</taxon>
        <taxon>Ecdysozoa</taxon>
        <taxon>Arthropoda</taxon>
        <taxon>Hexapoda</taxon>
        <taxon>Insecta</taxon>
        <taxon>Pterygota</taxon>
        <taxon>Neoptera</taxon>
        <taxon>Paraneoptera</taxon>
        <taxon>Thysanoptera</taxon>
        <taxon>Terebrantia</taxon>
        <taxon>Thripoidea</taxon>
        <taxon>Thripidae</taxon>
        <taxon>Frankliniella</taxon>
    </lineage>
</organism>
<keyword evidence="9" id="KW-1185">Reference proteome</keyword>
<feature type="domain" description="C2H2-type" evidence="7">
    <location>
        <begin position="31"/>
        <end position="58"/>
    </location>
</feature>
<evidence type="ECO:0000256" key="5">
    <source>
        <dbReference type="PROSITE-ProRule" id="PRU00042"/>
    </source>
</evidence>
<name>A0AAE1H629_9NEOP</name>
<feature type="region of interest" description="Disordered" evidence="6">
    <location>
        <begin position="275"/>
        <end position="294"/>
    </location>
</feature>
<evidence type="ECO:0000313" key="9">
    <source>
        <dbReference type="Proteomes" id="UP001219518"/>
    </source>
</evidence>
<dbReference type="InterPro" id="IPR036236">
    <property type="entry name" value="Znf_C2H2_sf"/>
</dbReference>
<dbReference type="PROSITE" id="PS50157">
    <property type="entry name" value="ZINC_FINGER_C2H2_2"/>
    <property type="match status" value="2"/>
</dbReference>
<sequence length="294" mass="33720">MVAFKKCLLNDRTGIEPRRRAPSPHPVLLVHACPGCGKAYKWKRNLRRHQLQECGQVARYECPYCHYMSKHKSDLRRHCGRRHAEVIAAQQEMAELGVTPTPPPPDPLSVAPEPADRSDPMDAVDAGAEVHGDDLPRPTYSRASRRREAAFPCRECGKAYQHRKNLLRHLRLECGKAPTNFCPYCPYSSKQPYNLTLHIRFKHSTPSFPPPGSYDEMSDEGYTREVHACPNCRKVYRWKKGLERHLLECGQEPRLSCSFCDYRCKRKDSLAKHMRRRHADVSDPDDSQGGFLDS</sequence>
<dbReference type="Pfam" id="PF00096">
    <property type="entry name" value="zf-C2H2"/>
    <property type="match status" value="4"/>
</dbReference>
<dbReference type="AlphaFoldDB" id="A0AAE1H629"/>
<evidence type="ECO:0000259" key="7">
    <source>
        <dbReference type="PROSITE" id="PS50157"/>
    </source>
</evidence>
<keyword evidence="4" id="KW-0862">Zinc</keyword>
<proteinExistence type="predicted"/>
<comment type="caution">
    <text evidence="8">The sequence shown here is derived from an EMBL/GenBank/DDBJ whole genome shotgun (WGS) entry which is preliminary data.</text>
</comment>
<keyword evidence="3 5" id="KW-0863">Zinc-finger</keyword>
<dbReference type="PANTHER" id="PTHR24379:SF121">
    <property type="entry name" value="C2H2-TYPE DOMAIN-CONTAINING PROTEIN"/>
    <property type="match status" value="1"/>
</dbReference>
<dbReference type="Gene3D" id="3.30.160.60">
    <property type="entry name" value="Classic Zinc Finger"/>
    <property type="match status" value="3"/>
</dbReference>
<dbReference type="SUPFAM" id="SSF57667">
    <property type="entry name" value="beta-beta-alpha zinc fingers"/>
    <property type="match status" value="3"/>
</dbReference>
<feature type="domain" description="C2H2-type" evidence="7">
    <location>
        <begin position="151"/>
        <end position="178"/>
    </location>
</feature>
<evidence type="ECO:0000256" key="6">
    <source>
        <dbReference type="SAM" id="MobiDB-lite"/>
    </source>
</evidence>
<evidence type="ECO:0000256" key="4">
    <source>
        <dbReference type="ARBA" id="ARBA00022833"/>
    </source>
</evidence>
<reference evidence="8" key="2">
    <citation type="journal article" date="2023" name="BMC Genomics">
        <title>Pest status, molecular evolution, and epigenetic factors derived from the genome assembly of Frankliniella fusca, a thysanopteran phytovirus vector.</title>
        <authorList>
            <person name="Catto M.A."/>
            <person name="Labadie P.E."/>
            <person name="Jacobson A.L."/>
            <person name="Kennedy G.G."/>
            <person name="Srinivasan R."/>
            <person name="Hunt B.G."/>
        </authorList>
    </citation>
    <scope>NUCLEOTIDE SEQUENCE</scope>
    <source>
        <strain evidence="8">PL_HMW_Pooled</strain>
    </source>
</reference>
<evidence type="ECO:0000313" key="8">
    <source>
        <dbReference type="EMBL" id="KAK3915492.1"/>
    </source>
</evidence>
<dbReference type="Proteomes" id="UP001219518">
    <property type="component" value="Unassembled WGS sequence"/>
</dbReference>
<reference evidence="8" key="1">
    <citation type="submission" date="2021-07" db="EMBL/GenBank/DDBJ databases">
        <authorList>
            <person name="Catto M.A."/>
            <person name="Jacobson A."/>
            <person name="Kennedy G."/>
            <person name="Labadie P."/>
            <person name="Hunt B.G."/>
            <person name="Srinivasan R."/>
        </authorList>
    </citation>
    <scope>NUCLEOTIDE SEQUENCE</scope>
    <source>
        <strain evidence="8">PL_HMW_Pooled</strain>
        <tissue evidence="8">Head</tissue>
    </source>
</reference>
<evidence type="ECO:0000256" key="3">
    <source>
        <dbReference type="ARBA" id="ARBA00022771"/>
    </source>
</evidence>
<dbReference type="PANTHER" id="PTHR24379">
    <property type="entry name" value="KRAB AND ZINC FINGER DOMAIN-CONTAINING"/>
    <property type="match status" value="1"/>
</dbReference>
<protein>
    <submittedName>
        <fullName evidence="8">Zinc finger protein 425</fullName>
    </submittedName>
</protein>
<keyword evidence="2" id="KW-0677">Repeat</keyword>
<accession>A0AAE1H629</accession>
<gene>
    <name evidence="8" type="ORF">KUF71_005799</name>
</gene>
<feature type="region of interest" description="Disordered" evidence="6">
    <location>
        <begin position="98"/>
        <end position="121"/>
    </location>
</feature>
<keyword evidence="1" id="KW-0479">Metal-binding</keyword>